<evidence type="ECO:0000256" key="3">
    <source>
        <dbReference type="ARBA" id="ARBA00022692"/>
    </source>
</evidence>
<evidence type="ECO:0000256" key="6">
    <source>
        <dbReference type="ARBA" id="ARBA00022989"/>
    </source>
</evidence>
<gene>
    <name evidence="10" type="primary">murJ</name>
    <name evidence="12" type="ORF">SAMN02745165_00651</name>
</gene>
<feature type="transmembrane region" description="Helical" evidence="10">
    <location>
        <begin position="305"/>
        <end position="330"/>
    </location>
</feature>
<feature type="transmembrane region" description="Helical" evidence="10">
    <location>
        <begin position="342"/>
        <end position="363"/>
    </location>
</feature>
<evidence type="ECO:0000256" key="1">
    <source>
        <dbReference type="ARBA" id="ARBA00004651"/>
    </source>
</evidence>
<dbReference type="GO" id="GO:0034204">
    <property type="term" value="P:lipid translocation"/>
    <property type="evidence" value="ECO:0007669"/>
    <property type="project" value="TreeGrafter"/>
</dbReference>
<feature type="transmembrane region" description="Helical" evidence="10">
    <location>
        <begin position="125"/>
        <end position="144"/>
    </location>
</feature>
<proteinExistence type="inferred from homology"/>
<keyword evidence="7 10" id="KW-0472">Membrane</keyword>
<dbReference type="Proteomes" id="UP000184171">
    <property type="component" value="Unassembled WGS sequence"/>
</dbReference>
<evidence type="ECO:0000256" key="10">
    <source>
        <dbReference type="HAMAP-Rule" id="MF_02078"/>
    </source>
</evidence>
<feature type="transmembrane region" description="Helical" evidence="10">
    <location>
        <begin position="466"/>
        <end position="491"/>
    </location>
</feature>
<protein>
    <recommendedName>
        <fullName evidence="10">Probable lipid II flippase MurJ</fullName>
    </recommendedName>
</protein>
<dbReference type="InterPro" id="IPR004268">
    <property type="entry name" value="MurJ"/>
</dbReference>
<dbReference type="PIRSF" id="PIRSF002869">
    <property type="entry name" value="MviN"/>
    <property type="match status" value="1"/>
</dbReference>
<dbReference type="PANTHER" id="PTHR47019">
    <property type="entry name" value="LIPID II FLIPPASE MURJ"/>
    <property type="match status" value="1"/>
</dbReference>
<feature type="transmembrane region" description="Helical" evidence="10">
    <location>
        <begin position="375"/>
        <end position="394"/>
    </location>
</feature>
<sequence length="512" mass="56192">MAFATSLSRVAGLVRDVVVARLFGAGFVTDAFFMAFTIPNLLRRFFGEGSLTAAFVPTFSEVFHRRGEEEAQRLANRCITLLLLVMLLVVSVGVVCSPWIVQGIGYGFGEVAGKLRLTDQLNRVMFPYIGLVSILALLTGILNVRGHFFLPSLSPLFLNLSMILSALTLGTLFDQPIFALAIGVLLGGVVQLLLQVPVLFRYRIRLRLDFSFRHDENLHRVMTLMLPGIAGVAIYQINVIVTRLLASFLPEGSVSYLYYGQRLFEFPQGIFIVSLAQAALPLMSQQVAEDDIDGMRQSLRFALSLITIFTLPAIVGLMLCATPIYSLFFLGGEFDQAALQNTAMALICYAPGLLFVGYSRIAAQTFYALKDTRTPVWVSLWTLLVNLVLGLVLMQSFQHLGLAVALTLASFFNACLLLWLLRGRVGSLLSNSLWRPLLKVVPACLLMAAVVHSILATTDWQQGSDIWLRGSVLFAAVAAGVIVFVAACLLLRVDEFGRGLQLLKNRKAASKS</sequence>
<dbReference type="InterPro" id="IPR051050">
    <property type="entry name" value="Lipid_II_flippase_MurJ/MviN"/>
</dbReference>
<evidence type="ECO:0000256" key="9">
    <source>
        <dbReference type="ARBA" id="ARBA00061532"/>
    </source>
</evidence>
<feature type="transmembrane region" description="Helical" evidence="10">
    <location>
        <begin position="179"/>
        <end position="200"/>
    </location>
</feature>
<comment type="similarity">
    <text evidence="9 10 11">Belongs to the MurJ/MviN family.</text>
</comment>
<reference evidence="12 13" key="1">
    <citation type="submission" date="2016-11" db="EMBL/GenBank/DDBJ databases">
        <authorList>
            <person name="Jaros S."/>
            <person name="Januszkiewicz K."/>
            <person name="Wedrychowicz H."/>
        </authorList>
    </citation>
    <scope>NUCLEOTIDE SEQUENCE [LARGE SCALE GENOMIC DNA]</scope>
    <source>
        <strain evidence="12 13">DSM 5091</strain>
    </source>
</reference>
<dbReference type="GO" id="GO:0008360">
    <property type="term" value="P:regulation of cell shape"/>
    <property type="evidence" value="ECO:0007669"/>
    <property type="project" value="UniProtKB-UniRule"/>
</dbReference>
<feature type="transmembrane region" description="Helical" evidence="10">
    <location>
        <begin position="433"/>
        <end position="454"/>
    </location>
</feature>
<feature type="transmembrane region" description="Helical" evidence="10">
    <location>
        <begin position="400"/>
        <end position="421"/>
    </location>
</feature>
<name>A0A1M6DER7_MALRU</name>
<evidence type="ECO:0000313" key="12">
    <source>
        <dbReference type="EMBL" id="SHI71670.1"/>
    </source>
</evidence>
<feature type="transmembrane region" description="Helical" evidence="10">
    <location>
        <begin position="156"/>
        <end position="173"/>
    </location>
</feature>
<dbReference type="GO" id="GO:0005886">
    <property type="term" value="C:plasma membrane"/>
    <property type="evidence" value="ECO:0007669"/>
    <property type="project" value="UniProtKB-SubCell"/>
</dbReference>
<keyword evidence="2 10" id="KW-1003">Cell membrane</keyword>
<feature type="transmembrane region" description="Helical" evidence="10">
    <location>
        <begin position="221"/>
        <end position="246"/>
    </location>
</feature>
<evidence type="ECO:0000313" key="13">
    <source>
        <dbReference type="Proteomes" id="UP000184171"/>
    </source>
</evidence>
<comment type="subcellular location">
    <subcellularLocation>
        <location evidence="1 10">Cell membrane</location>
        <topology evidence="1 10">Multi-pass membrane protein</topology>
    </subcellularLocation>
</comment>
<dbReference type="GO" id="GO:0009252">
    <property type="term" value="P:peptidoglycan biosynthetic process"/>
    <property type="evidence" value="ECO:0007669"/>
    <property type="project" value="UniProtKB-UniRule"/>
</dbReference>
<organism evidence="12 13">
    <name type="scientific">Malonomonas rubra DSM 5091</name>
    <dbReference type="NCBI Taxonomy" id="1122189"/>
    <lineage>
        <taxon>Bacteria</taxon>
        <taxon>Pseudomonadati</taxon>
        <taxon>Thermodesulfobacteriota</taxon>
        <taxon>Desulfuromonadia</taxon>
        <taxon>Desulfuromonadales</taxon>
        <taxon>Geopsychrobacteraceae</taxon>
        <taxon>Malonomonas</taxon>
    </lineage>
</organism>
<keyword evidence="6 10" id="KW-1133">Transmembrane helix</keyword>
<dbReference type="GO" id="GO:0015648">
    <property type="term" value="F:lipid-linked peptidoglycan transporter activity"/>
    <property type="evidence" value="ECO:0007669"/>
    <property type="project" value="UniProtKB-UniRule"/>
</dbReference>
<evidence type="ECO:0000256" key="4">
    <source>
        <dbReference type="ARBA" id="ARBA00022960"/>
    </source>
</evidence>
<evidence type="ECO:0000256" key="2">
    <source>
        <dbReference type="ARBA" id="ARBA00022475"/>
    </source>
</evidence>
<dbReference type="AlphaFoldDB" id="A0A1M6DER7"/>
<evidence type="ECO:0000256" key="7">
    <source>
        <dbReference type="ARBA" id="ARBA00023136"/>
    </source>
</evidence>
<dbReference type="GO" id="GO:0071555">
    <property type="term" value="P:cell wall organization"/>
    <property type="evidence" value="ECO:0007669"/>
    <property type="project" value="UniProtKB-UniRule"/>
</dbReference>
<evidence type="ECO:0000256" key="8">
    <source>
        <dbReference type="ARBA" id="ARBA00060041"/>
    </source>
</evidence>
<dbReference type="NCBIfam" id="TIGR01695">
    <property type="entry name" value="murJ_mviN"/>
    <property type="match status" value="1"/>
</dbReference>
<dbReference type="EMBL" id="FQZT01000002">
    <property type="protein sequence ID" value="SHI71670.1"/>
    <property type="molecule type" value="Genomic_DNA"/>
</dbReference>
<comment type="function">
    <text evidence="8 10 11">Involved in peptidoglycan biosynthesis. Transports lipid-linked peptidoglycan precursors from the inner to the outer leaflet of the cytoplasmic membrane.</text>
</comment>
<dbReference type="Pfam" id="PF03023">
    <property type="entry name" value="MurJ"/>
    <property type="match status" value="1"/>
</dbReference>
<dbReference type="PRINTS" id="PR01806">
    <property type="entry name" value="VIRFACTRMVIN"/>
</dbReference>
<feature type="transmembrane region" description="Helical" evidence="10">
    <location>
        <begin position="81"/>
        <end position="105"/>
    </location>
</feature>
<evidence type="ECO:0000256" key="11">
    <source>
        <dbReference type="PIRNR" id="PIRNR002869"/>
    </source>
</evidence>
<keyword evidence="4 10" id="KW-0133">Cell shape</keyword>
<dbReference type="HAMAP" id="MF_02078">
    <property type="entry name" value="MurJ_MviN"/>
    <property type="match status" value="1"/>
</dbReference>
<keyword evidence="5 10" id="KW-0573">Peptidoglycan synthesis</keyword>
<feature type="transmembrane region" description="Helical" evidence="10">
    <location>
        <begin position="20"/>
        <end position="42"/>
    </location>
</feature>
<evidence type="ECO:0000256" key="5">
    <source>
        <dbReference type="ARBA" id="ARBA00022984"/>
    </source>
</evidence>
<keyword evidence="13" id="KW-1185">Reference proteome</keyword>
<comment type="pathway">
    <text evidence="10">Cell wall biogenesis; peptidoglycan biosynthesis.</text>
</comment>
<dbReference type="PANTHER" id="PTHR47019:SF1">
    <property type="entry name" value="LIPID II FLIPPASE MURJ"/>
    <property type="match status" value="1"/>
</dbReference>
<dbReference type="STRING" id="1122189.SAMN02745165_00651"/>
<feature type="transmembrane region" description="Helical" evidence="10">
    <location>
        <begin position="266"/>
        <end position="284"/>
    </location>
</feature>
<keyword evidence="10 11" id="KW-0813">Transport</keyword>
<keyword evidence="3 10" id="KW-0812">Transmembrane</keyword>
<dbReference type="CDD" id="cd13123">
    <property type="entry name" value="MATE_MurJ_like"/>
    <property type="match status" value="1"/>
</dbReference>
<keyword evidence="10 11" id="KW-0961">Cell wall biogenesis/degradation</keyword>
<accession>A0A1M6DER7</accession>
<dbReference type="UniPathway" id="UPA00219"/>